<evidence type="ECO:0000256" key="2">
    <source>
        <dbReference type="SAM" id="SignalP"/>
    </source>
</evidence>
<feature type="region of interest" description="Disordered" evidence="1">
    <location>
        <begin position="117"/>
        <end position="136"/>
    </location>
</feature>
<name>A0A6M8MRZ1_9PSED</name>
<feature type="signal peptide" evidence="2">
    <location>
        <begin position="1"/>
        <end position="33"/>
    </location>
</feature>
<evidence type="ECO:0008006" key="5">
    <source>
        <dbReference type="Google" id="ProtNLM"/>
    </source>
</evidence>
<feature type="region of interest" description="Disordered" evidence="1">
    <location>
        <begin position="33"/>
        <end position="88"/>
    </location>
</feature>
<accession>A0A6M8MRZ1</accession>
<reference evidence="4" key="1">
    <citation type="submission" date="2019-12" db="EMBL/GenBank/DDBJ databases">
        <title>Endophytic bacteria associated with Panax ginseng seedlings.</title>
        <authorList>
            <person name="Park J.M."/>
            <person name="Shin R."/>
            <person name="Jo S.H."/>
        </authorList>
    </citation>
    <scope>NUCLEOTIDE SEQUENCE [LARGE SCALE GENOMIC DNA]</scope>
    <source>
        <strain evidence="4">PgKB30</strain>
    </source>
</reference>
<dbReference type="Proteomes" id="UP000501989">
    <property type="component" value="Chromosome"/>
</dbReference>
<gene>
    <name evidence="3" type="ORF">FX982_03500</name>
</gene>
<dbReference type="EMBL" id="CP053746">
    <property type="protein sequence ID" value="QKF52511.1"/>
    <property type="molecule type" value="Genomic_DNA"/>
</dbReference>
<proteinExistence type="predicted"/>
<organism evidence="3 4">
    <name type="scientific">Pseudomonas graminis</name>
    <dbReference type="NCBI Taxonomy" id="158627"/>
    <lineage>
        <taxon>Bacteria</taxon>
        <taxon>Pseudomonadati</taxon>
        <taxon>Pseudomonadota</taxon>
        <taxon>Gammaproteobacteria</taxon>
        <taxon>Pseudomonadales</taxon>
        <taxon>Pseudomonadaceae</taxon>
        <taxon>Pseudomonas</taxon>
    </lineage>
</organism>
<evidence type="ECO:0000313" key="3">
    <source>
        <dbReference type="EMBL" id="QKF52511.1"/>
    </source>
</evidence>
<evidence type="ECO:0000256" key="1">
    <source>
        <dbReference type="SAM" id="MobiDB-lite"/>
    </source>
</evidence>
<feature type="compositionally biased region" description="Low complexity" evidence="1">
    <location>
        <begin position="64"/>
        <end position="74"/>
    </location>
</feature>
<keyword evidence="4" id="KW-1185">Reference proteome</keyword>
<dbReference type="AlphaFoldDB" id="A0A6M8MRZ1"/>
<keyword evidence="2" id="KW-0732">Signal</keyword>
<sequence>MAPVLLTAVQTMKSLRCVSVMLLVMLSACDADKAPTPPAKATASALGARADAPAVSPASPEPAKPASGAEPSSAVPDKPAVEAPEVHALSPNIKTVPVVASGKASVETPRAITNAKTADDKAAGSNAKSAKVKADNAEVARRAPVASKSKSASQVVKETKLNKVPLDLSLPPEMVKQLTPPANVISSALKSKAPSTGAKPLLPKMFPDANADPDFQMQGRLLSNEMDLQLRNEARKDVEGAALDFTFKK</sequence>
<feature type="chain" id="PRO_5026829664" description="Translation initiation factor 2" evidence="2">
    <location>
        <begin position="34"/>
        <end position="249"/>
    </location>
</feature>
<dbReference type="KEGG" id="pgg:FX982_03500"/>
<evidence type="ECO:0000313" key="4">
    <source>
        <dbReference type="Proteomes" id="UP000501989"/>
    </source>
</evidence>
<feature type="compositionally biased region" description="Low complexity" evidence="1">
    <location>
        <begin position="39"/>
        <end position="58"/>
    </location>
</feature>
<protein>
    <recommendedName>
        <fullName evidence="5">Translation initiation factor 2</fullName>
    </recommendedName>
</protein>